<protein>
    <submittedName>
        <fullName evidence="1">Uncharacterized protein</fullName>
    </submittedName>
</protein>
<dbReference type="Proteomes" id="UP000450012">
    <property type="component" value="Unassembled WGS sequence"/>
</dbReference>
<evidence type="ECO:0000313" key="2">
    <source>
        <dbReference type="Proteomes" id="UP000450012"/>
    </source>
</evidence>
<dbReference type="AlphaFoldDB" id="A0A7X4GN72"/>
<organism evidence="1 2">
    <name type="scientific">Duganella rivi</name>
    <dbReference type="NCBI Taxonomy" id="2666083"/>
    <lineage>
        <taxon>Bacteria</taxon>
        <taxon>Pseudomonadati</taxon>
        <taxon>Pseudomonadota</taxon>
        <taxon>Betaproteobacteria</taxon>
        <taxon>Burkholderiales</taxon>
        <taxon>Oxalobacteraceae</taxon>
        <taxon>Telluria group</taxon>
        <taxon>Duganella</taxon>
    </lineage>
</organism>
<proteinExistence type="predicted"/>
<dbReference type="EMBL" id="WWCK01000002">
    <property type="protein sequence ID" value="MYM66612.1"/>
    <property type="molecule type" value="Genomic_DNA"/>
</dbReference>
<keyword evidence="2" id="KW-1185">Reference proteome</keyword>
<comment type="caution">
    <text evidence="1">The sequence shown here is derived from an EMBL/GenBank/DDBJ whole genome shotgun (WGS) entry which is preliminary data.</text>
</comment>
<evidence type="ECO:0000313" key="1">
    <source>
        <dbReference type="EMBL" id="MYM66612.1"/>
    </source>
</evidence>
<accession>A0A7X4GN72</accession>
<dbReference type="RefSeq" id="WP_161013169.1">
    <property type="nucleotide sequence ID" value="NZ_WWCK01000002.1"/>
</dbReference>
<sequence>MEKLTFELQRLYLFAGQQLDGAALDLVNAAGMVRTLVIDFHKAAEEQHWARLCDVANALQTELGLPAPAVSVSGGECYRLWLSLEQPIPETQAKQFLALLHKAYFEDEQIDFGRSRIDLPPSQNRATGLWAAFVNPSMGGALAEDLGLEMMPPEAAQAAFLERLSSITEEEFAQALAKLRGKQDAAAQAPAAASAPPARDAHTTPAGLLLKDATLEQIVLHLHAMGIEPTFRHVLKN</sequence>
<name>A0A7X4GN72_9BURK</name>
<reference evidence="1 2" key="1">
    <citation type="submission" date="2019-12" db="EMBL/GenBank/DDBJ databases">
        <title>Novel species isolated from a subtropical stream in China.</title>
        <authorList>
            <person name="Lu H."/>
        </authorList>
    </citation>
    <scope>NUCLEOTIDE SEQUENCE [LARGE SCALE GENOMIC DNA]</scope>
    <source>
        <strain evidence="1 2">FT55W</strain>
    </source>
</reference>
<gene>
    <name evidence="1" type="ORF">GTP45_07170</name>
</gene>